<dbReference type="Pfam" id="PF00198">
    <property type="entry name" value="2-oxoacid_dh"/>
    <property type="match status" value="1"/>
</dbReference>
<feature type="region of interest" description="Disordered" evidence="3">
    <location>
        <begin position="262"/>
        <end position="281"/>
    </location>
</feature>
<dbReference type="PROSITE" id="PS51826">
    <property type="entry name" value="PSBD"/>
    <property type="match status" value="1"/>
</dbReference>
<dbReference type="InterPro" id="IPR004167">
    <property type="entry name" value="PSBD"/>
</dbReference>
<evidence type="ECO:0000259" key="4">
    <source>
        <dbReference type="PROSITE" id="PS50968"/>
    </source>
</evidence>
<dbReference type="Pfam" id="PF00364">
    <property type="entry name" value="Biotin_lipoyl"/>
    <property type="match status" value="1"/>
</dbReference>
<feature type="non-terminal residue" evidence="6">
    <location>
        <position position="281"/>
    </location>
</feature>
<organism evidence="6">
    <name type="scientific">marine metagenome</name>
    <dbReference type="NCBI Taxonomy" id="408172"/>
    <lineage>
        <taxon>unclassified sequences</taxon>
        <taxon>metagenomes</taxon>
        <taxon>ecological metagenomes</taxon>
    </lineage>
</organism>
<dbReference type="PROSITE" id="PS00189">
    <property type="entry name" value="LIPOYL"/>
    <property type="match status" value="1"/>
</dbReference>
<evidence type="ECO:0000313" key="6">
    <source>
        <dbReference type="EMBL" id="SVC51792.1"/>
    </source>
</evidence>
<protein>
    <recommendedName>
        <fullName evidence="7">Dihydrolipoamide acetyltransferase component of pyruvate dehydrogenase complex</fullName>
    </recommendedName>
</protein>
<dbReference type="InterPro" id="IPR003016">
    <property type="entry name" value="2-oxoA_DH_lipoyl-BS"/>
</dbReference>
<dbReference type="PANTHER" id="PTHR23151:SF90">
    <property type="entry name" value="DIHYDROLIPOYLLYSINE-RESIDUE ACETYLTRANSFERASE COMPONENT OF PYRUVATE DEHYDROGENASE COMPLEX, MITOCHONDRIAL-RELATED"/>
    <property type="match status" value="1"/>
</dbReference>
<dbReference type="GO" id="GO:0016746">
    <property type="term" value="F:acyltransferase activity"/>
    <property type="evidence" value="ECO:0007669"/>
    <property type="project" value="InterPro"/>
</dbReference>
<feature type="non-terminal residue" evidence="6">
    <location>
        <position position="1"/>
    </location>
</feature>
<dbReference type="SUPFAM" id="SSF52777">
    <property type="entry name" value="CoA-dependent acyltransferases"/>
    <property type="match status" value="1"/>
</dbReference>
<dbReference type="Pfam" id="PF02817">
    <property type="entry name" value="E3_binding"/>
    <property type="match status" value="1"/>
</dbReference>
<feature type="domain" description="Lipoyl-binding" evidence="4">
    <location>
        <begin position="2"/>
        <end position="77"/>
    </location>
</feature>
<dbReference type="CDD" id="cd06849">
    <property type="entry name" value="lipoyl_domain"/>
    <property type="match status" value="1"/>
</dbReference>
<comment type="similarity">
    <text evidence="1">Belongs to the 2-oxoacid dehydrogenase family.</text>
</comment>
<sequence>MATPVIMPRQGQSVESCILTEWKVAPGDQVEEGSVLAVIETDKASFDLESPVAGTVLDLFWEADDDVPVLANVTVIGDEGEDASGFRPEMEAASSGPSVDSTPSPATAATSETSVPAPSVGTVASPVSAAEGSVAGVSPRARQLAMRTGVDPESLLGTGPGGRVIERDVQGALEGTPRLSASASALAREGGLEPPVHGGGLSGMALASDMREPGSIDGAEVVPVKGIRKVIADRMMQSLGNTAQLTLHTAFDVTAAQAFRKARKESGEPKVSLNDVISHAL</sequence>
<dbReference type="InterPro" id="IPR001078">
    <property type="entry name" value="2-oxoacid_DH_actylTfrase"/>
</dbReference>
<gene>
    <name evidence="6" type="ORF">METZ01_LOCUS304646</name>
</gene>
<dbReference type="AlphaFoldDB" id="A0A382MWB8"/>
<dbReference type="GO" id="GO:0045254">
    <property type="term" value="C:pyruvate dehydrogenase complex"/>
    <property type="evidence" value="ECO:0007669"/>
    <property type="project" value="InterPro"/>
</dbReference>
<dbReference type="InterPro" id="IPR023213">
    <property type="entry name" value="CAT-like_dom_sf"/>
</dbReference>
<evidence type="ECO:0000256" key="3">
    <source>
        <dbReference type="SAM" id="MobiDB-lite"/>
    </source>
</evidence>
<evidence type="ECO:0000256" key="1">
    <source>
        <dbReference type="ARBA" id="ARBA00007317"/>
    </source>
</evidence>
<dbReference type="InterPro" id="IPR011053">
    <property type="entry name" value="Single_hybrid_motif"/>
</dbReference>
<evidence type="ECO:0000259" key="5">
    <source>
        <dbReference type="PROSITE" id="PS51826"/>
    </source>
</evidence>
<feature type="region of interest" description="Disordered" evidence="3">
    <location>
        <begin position="79"/>
        <end position="122"/>
    </location>
</feature>
<dbReference type="GO" id="GO:0006086">
    <property type="term" value="P:pyruvate decarboxylation to acetyl-CoA"/>
    <property type="evidence" value="ECO:0007669"/>
    <property type="project" value="InterPro"/>
</dbReference>
<dbReference type="Gene3D" id="2.40.50.100">
    <property type="match status" value="1"/>
</dbReference>
<dbReference type="PROSITE" id="PS50968">
    <property type="entry name" value="BIOTINYL_LIPOYL"/>
    <property type="match status" value="1"/>
</dbReference>
<dbReference type="SUPFAM" id="SSF51230">
    <property type="entry name" value="Single hybrid motif"/>
    <property type="match status" value="1"/>
</dbReference>
<dbReference type="InterPro" id="IPR000089">
    <property type="entry name" value="Biotin_lipoyl"/>
</dbReference>
<evidence type="ECO:0008006" key="7">
    <source>
        <dbReference type="Google" id="ProtNLM"/>
    </source>
</evidence>
<dbReference type="Gene3D" id="3.30.559.10">
    <property type="entry name" value="Chloramphenicol acetyltransferase-like domain"/>
    <property type="match status" value="1"/>
</dbReference>
<dbReference type="InterPro" id="IPR045257">
    <property type="entry name" value="E2/Pdx1"/>
</dbReference>
<feature type="compositionally biased region" description="Low complexity" evidence="3">
    <location>
        <begin position="97"/>
        <end position="119"/>
    </location>
</feature>
<dbReference type="Gene3D" id="4.10.320.10">
    <property type="entry name" value="E3-binding domain"/>
    <property type="match status" value="1"/>
</dbReference>
<proteinExistence type="inferred from homology"/>
<dbReference type="InterPro" id="IPR036625">
    <property type="entry name" value="E3-bd_dom_sf"/>
</dbReference>
<keyword evidence="2" id="KW-0450">Lipoyl</keyword>
<reference evidence="6" key="1">
    <citation type="submission" date="2018-05" db="EMBL/GenBank/DDBJ databases">
        <authorList>
            <person name="Lanie J.A."/>
            <person name="Ng W.-L."/>
            <person name="Kazmierczak K.M."/>
            <person name="Andrzejewski T.M."/>
            <person name="Davidsen T.M."/>
            <person name="Wayne K.J."/>
            <person name="Tettelin H."/>
            <person name="Glass J.I."/>
            <person name="Rusch D."/>
            <person name="Podicherti R."/>
            <person name="Tsui H.-C.T."/>
            <person name="Winkler M.E."/>
        </authorList>
    </citation>
    <scope>NUCLEOTIDE SEQUENCE</scope>
</reference>
<dbReference type="SUPFAM" id="SSF47005">
    <property type="entry name" value="Peripheral subunit-binding domain of 2-oxo acid dehydrogenase complex"/>
    <property type="match status" value="1"/>
</dbReference>
<name>A0A382MWB8_9ZZZZ</name>
<dbReference type="PANTHER" id="PTHR23151">
    <property type="entry name" value="DIHYDROLIPOAMIDE ACETYL/SUCCINYL-TRANSFERASE-RELATED"/>
    <property type="match status" value="1"/>
</dbReference>
<dbReference type="EMBL" id="UINC01095589">
    <property type="protein sequence ID" value="SVC51792.1"/>
    <property type="molecule type" value="Genomic_DNA"/>
</dbReference>
<evidence type="ECO:0000256" key="2">
    <source>
        <dbReference type="ARBA" id="ARBA00022823"/>
    </source>
</evidence>
<feature type="domain" description="Peripheral subunit-binding (PSBD)" evidence="5">
    <location>
        <begin position="136"/>
        <end position="173"/>
    </location>
</feature>
<accession>A0A382MWB8</accession>